<name>A0ACC7NB26_9BURK</name>
<accession>A0ACC7NB26</accession>
<dbReference type="EMBL" id="JAQQDW010000019">
    <property type="protein sequence ID" value="MFM0104215.1"/>
    <property type="molecule type" value="Genomic_DNA"/>
</dbReference>
<gene>
    <name evidence="1" type="ORF">PQR01_12175</name>
</gene>
<sequence length="798" mass="84649">MTVRNLDALFRPRSIAVIGASERPGSTGAMVWARVLEGGFEGPLWPVNPKHAKLGAYAVIGDAGDLPQAPSVALICTPPATWPGIVHKLGGLGTRAAIIVGHVRSDDDRLALRHTLSAARPHLLRIVGPGSLGMVSPALRAHLGAPSCTVKAGGVAWVSQSNALTNAVLGWAHARGLGFSHAVALGDEADVDAGDVLDYLASDPGTRAILLELDTVRAARKFMSAARAAARNKPVLALRSGRADPADGLYTAAFRRAGMVRVDALDDLLDEVESLGVGRVAAGASATLITSDRGLATLACDAFAAAGGMLAPWPTEASDALQQALPHAVGGNPLQLGDDARPEHFGTALKLLAEHRSSGTAFVVHASTHGAPVGEVAQALIANQRFAYRGLLACFFGGLDAATRDALHAQGIPVHTTPQRLARAFARLVDYRLGRELLMQTPEGLPAQIPEAIDVAQAQACAAVAGGERELSGEAAARFLESFGLRVESQEGNAGSSGQAIVDIAIELHDDDNFGPVFHFTVPSADGISEALRVYGLPPLNPTLARDLIMRSPYARQAAPAPALAALTALSQVVCEVRQIGGLSLSLRVYSDHVTVVDPVLKLTAQRSRLAIVPYPRRFEETLDWQGLRLTVRPIRPEDEAAHHDLVEAMTPEDLRLRFFGSVGSFDHSQLARMTQIDYDREMALIATVTSEEGFTRTLGVVRAVADPDNETAEFAVAVRSDQKGRRLGRLLMDRIIRYARARGIHWLVGEALRENTPMISLAKASGFTVTRTEDPGVVGFRMALDEARENGAQAPRA</sequence>
<reference evidence="1 2" key="1">
    <citation type="journal article" date="2024" name="Chem. Sci.">
        <title>Discovery of megapolipeptins by genome mining of a Burkholderiales bacteria collection.</title>
        <authorList>
            <person name="Paulo B.S."/>
            <person name="Recchia M.J.J."/>
            <person name="Lee S."/>
            <person name="Fergusson C.H."/>
            <person name="Romanowski S.B."/>
            <person name="Hernandez A."/>
            <person name="Krull N."/>
            <person name="Liu D.Y."/>
            <person name="Cavanagh H."/>
            <person name="Bos A."/>
            <person name="Gray C.A."/>
            <person name="Murphy B.T."/>
            <person name="Linington R.G."/>
            <person name="Eustaquio A.S."/>
        </authorList>
    </citation>
    <scope>NUCLEOTIDE SEQUENCE [LARGE SCALE GENOMIC DNA]</scope>
    <source>
        <strain evidence="1 2">RL18-126-BIB-B</strain>
    </source>
</reference>
<comment type="caution">
    <text evidence="1">The sequence shown here is derived from an EMBL/GenBank/DDBJ whole genome shotgun (WGS) entry which is preliminary data.</text>
</comment>
<keyword evidence="2" id="KW-1185">Reference proteome</keyword>
<evidence type="ECO:0000313" key="2">
    <source>
        <dbReference type="Proteomes" id="UP001629235"/>
    </source>
</evidence>
<dbReference type="Proteomes" id="UP001629235">
    <property type="component" value="Unassembled WGS sequence"/>
</dbReference>
<dbReference type="EC" id="2.3.1.-" evidence="1"/>
<protein>
    <submittedName>
        <fullName evidence="1">GNAT family N-acetyltransferase</fullName>
        <ecNumber evidence="1">2.3.1.-</ecNumber>
    </submittedName>
</protein>
<organism evidence="1 2">
    <name type="scientific">Paraburkholderia rhynchosiae</name>
    <dbReference type="NCBI Taxonomy" id="487049"/>
    <lineage>
        <taxon>Bacteria</taxon>
        <taxon>Pseudomonadati</taxon>
        <taxon>Pseudomonadota</taxon>
        <taxon>Betaproteobacteria</taxon>
        <taxon>Burkholderiales</taxon>
        <taxon>Burkholderiaceae</taxon>
        <taxon>Paraburkholderia</taxon>
    </lineage>
</organism>
<keyword evidence="1" id="KW-0012">Acyltransferase</keyword>
<proteinExistence type="predicted"/>
<keyword evidence="1" id="KW-0808">Transferase</keyword>
<evidence type="ECO:0000313" key="1">
    <source>
        <dbReference type="EMBL" id="MFM0104215.1"/>
    </source>
</evidence>